<feature type="region of interest" description="Disordered" evidence="1">
    <location>
        <begin position="1"/>
        <end position="26"/>
    </location>
</feature>
<feature type="compositionally biased region" description="Basic and acidic residues" evidence="1">
    <location>
        <begin position="78"/>
        <end position="88"/>
    </location>
</feature>
<gene>
    <name evidence="2" type="ORF">OV287_17090</name>
</gene>
<evidence type="ECO:0000313" key="3">
    <source>
        <dbReference type="Proteomes" id="UP001207654"/>
    </source>
</evidence>
<accession>A0ABT4A5A1</accession>
<feature type="region of interest" description="Disordered" evidence="1">
    <location>
        <begin position="72"/>
        <end position="95"/>
    </location>
</feature>
<dbReference type="Proteomes" id="UP001207654">
    <property type="component" value="Unassembled WGS sequence"/>
</dbReference>
<reference evidence="2 3" key="1">
    <citation type="submission" date="2022-11" db="EMBL/GenBank/DDBJ databases">
        <title>Minimal conservation of predation-associated metabolite biosynthetic gene clusters underscores biosynthetic potential of Myxococcota including descriptions for ten novel species: Archangium lansinium sp. nov., Myxococcus landrumus sp. nov., Nannocystis bai.</title>
        <authorList>
            <person name="Ahearne A."/>
            <person name="Stevens C."/>
            <person name="Phillips K."/>
        </authorList>
    </citation>
    <scope>NUCLEOTIDE SEQUENCE [LARGE SCALE GENOMIC DNA]</scope>
    <source>
        <strain evidence="2 3">MIWBW</strain>
    </source>
</reference>
<keyword evidence="3" id="KW-1185">Reference proteome</keyword>
<organism evidence="2 3">
    <name type="scientific">Archangium lansingense</name>
    <dbReference type="NCBI Taxonomy" id="2995310"/>
    <lineage>
        <taxon>Bacteria</taxon>
        <taxon>Pseudomonadati</taxon>
        <taxon>Myxococcota</taxon>
        <taxon>Myxococcia</taxon>
        <taxon>Myxococcales</taxon>
        <taxon>Cystobacterineae</taxon>
        <taxon>Archangiaceae</taxon>
        <taxon>Archangium</taxon>
    </lineage>
</organism>
<dbReference type="EMBL" id="JAPNKA010000001">
    <property type="protein sequence ID" value="MCY1076194.1"/>
    <property type="molecule type" value="Genomic_DNA"/>
</dbReference>
<comment type="caution">
    <text evidence="2">The sequence shown here is derived from an EMBL/GenBank/DDBJ whole genome shotgun (WGS) entry which is preliminary data.</text>
</comment>
<evidence type="ECO:0008006" key="4">
    <source>
        <dbReference type="Google" id="ProtNLM"/>
    </source>
</evidence>
<feature type="compositionally biased region" description="Polar residues" evidence="1">
    <location>
        <begin position="7"/>
        <end position="23"/>
    </location>
</feature>
<protein>
    <recommendedName>
        <fullName evidence="4">Lipoprotein</fullName>
    </recommendedName>
</protein>
<sequence>MEGQTFRAAQSTKNTPATPNNKPTIGGKVAPAAVAALVLNDVDAFQSARTEIEEILEECARRAEQEINRKQLGGKKPGKVECDQEIGKRPNGTPVTQAMRLGLEKHKEARECADKALNQLIPGQFSLEQRYRFDPATGRKSLVSRDTREKLVRQGREKELEGTLEPDVVIHPGDPLKAWAVYDFKFPCPETNPPTWSKYPKGHPYQGRTQGEMYRRALGPSPSRVTPLDGVIPDPIW</sequence>
<dbReference type="RefSeq" id="WP_267535099.1">
    <property type="nucleotide sequence ID" value="NZ_JAPNKA010000001.1"/>
</dbReference>
<name>A0ABT4A5A1_9BACT</name>
<evidence type="ECO:0000313" key="2">
    <source>
        <dbReference type="EMBL" id="MCY1076194.1"/>
    </source>
</evidence>
<evidence type="ECO:0000256" key="1">
    <source>
        <dbReference type="SAM" id="MobiDB-lite"/>
    </source>
</evidence>
<proteinExistence type="predicted"/>